<gene>
    <name evidence="2" type="ORF">SAMN04487779_101171</name>
</gene>
<feature type="region of interest" description="Disordered" evidence="1">
    <location>
        <begin position="124"/>
        <end position="144"/>
    </location>
</feature>
<sequence>MTTIGDAFQTGDLPAAIAAATAGVKAAPRDAGARWLLTEMLLFAGEVERADRTLDSVIADEPSPAVLEFRRLLRAEVVRRQVFGEGRLPKFQGDEATPAQTAAMRALTLLRLGEAANAAAAAAEAEELRPRAPGEARAPDGTVTPFDDFRDADDLFSPHLEVLTAGGDYMWVPVERLQSLVFEAARRPRDLFWRRTNLTLKDGTEGLVFVPAIYLWTDPATPMALKLGRETDWPDAGEGPVRGLGQRLFLAGEEALPLAEAGTLTFA</sequence>
<dbReference type="InterPro" id="IPR009211">
    <property type="entry name" value="TagJ"/>
</dbReference>
<dbReference type="OrthoDB" id="5416084at2"/>
<proteinExistence type="predicted"/>
<dbReference type="EMBL" id="FMZX01000011">
    <property type="protein sequence ID" value="SDD69833.1"/>
    <property type="molecule type" value="Genomic_DNA"/>
</dbReference>
<dbReference type="Pfam" id="PF07024">
    <property type="entry name" value="ImpE"/>
    <property type="match status" value="1"/>
</dbReference>
<dbReference type="Proteomes" id="UP000198925">
    <property type="component" value="Unassembled WGS sequence"/>
</dbReference>
<dbReference type="Pfam" id="PF14559">
    <property type="entry name" value="TPR_19"/>
    <property type="match status" value="1"/>
</dbReference>
<dbReference type="PIRSF" id="PIRSF029288">
    <property type="entry name" value="SciE_ImpE"/>
    <property type="match status" value="1"/>
</dbReference>
<accession>A0A1G6WW29</accession>
<dbReference type="AlphaFoldDB" id="A0A1G6WW29"/>
<dbReference type="SUPFAM" id="SSF144059">
    <property type="entry name" value="ImpE-like"/>
    <property type="match status" value="1"/>
</dbReference>
<reference evidence="2 3" key="1">
    <citation type="submission" date="2016-10" db="EMBL/GenBank/DDBJ databases">
        <authorList>
            <person name="de Groot N.N."/>
        </authorList>
    </citation>
    <scope>NUCLEOTIDE SEQUENCE [LARGE SCALE GENOMIC DNA]</scope>
    <source>
        <strain evidence="2 3">CPCC 100156</strain>
    </source>
</reference>
<dbReference type="RefSeq" id="WP_090565272.1">
    <property type="nucleotide sequence ID" value="NZ_FMXZ01000008.1"/>
</dbReference>
<dbReference type="Gene3D" id="1.25.40.10">
    <property type="entry name" value="Tetratricopeptide repeat domain"/>
    <property type="match status" value="1"/>
</dbReference>
<name>A0A1G6WW29_9PROT</name>
<evidence type="ECO:0000313" key="2">
    <source>
        <dbReference type="EMBL" id="SDD69833.1"/>
    </source>
</evidence>
<evidence type="ECO:0000256" key="1">
    <source>
        <dbReference type="SAM" id="MobiDB-lite"/>
    </source>
</evidence>
<protein>
    <submittedName>
        <fullName evidence="2">Type VI secretion system protein ImpE</fullName>
    </submittedName>
</protein>
<feature type="compositionally biased region" description="Basic and acidic residues" evidence="1">
    <location>
        <begin position="126"/>
        <end position="138"/>
    </location>
</feature>
<evidence type="ECO:0000313" key="3">
    <source>
        <dbReference type="Proteomes" id="UP000198925"/>
    </source>
</evidence>
<dbReference type="InterPro" id="IPR011990">
    <property type="entry name" value="TPR-like_helical_dom_sf"/>
</dbReference>
<dbReference type="STRING" id="938405.SAMN02927895_03166"/>
<organism evidence="2 3">
    <name type="scientific">Belnapia rosea</name>
    <dbReference type="NCBI Taxonomy" id="938405"/>
    <lineage>
        <taxon>Bacteria</taxon>
        <taxon>Pseudomonadati</taxon>
        <taxon>Pseudomonadota</taxon>
        <taxon>Alphaproteobacteria</taxon>
        <taxon>Acetobacterales</taxon>
        <taxon>Roseomonadaceae</taxon>
        <taxon>Belnapia</taxon>
    </lineage>
</organism>
<keyword evidence="3" id="KW-1185">Reference proteome</keyword>